<evidence type="ECO:0000313" key="2">
    <source>
        <dbReference type="EMBL" id="SCY18697.1"/>
    </source>
</evidence>
<dbReference type="AlphaFoldDB" id="A0A1G5DVU3"/>
<proteinExistence type="predicted"/>
<feature type="chain" id="PRO_5011539795" evidence="1">
    <location>
        <begin position="17"/>
        <end position="56"/>
    </location>
</feature>
<sequence length="56" mass="5747">MKTPALKALMTLTAFALVSTGCQSSISDSSLSRIGDNQVSFGSGDNTNNIDSIALP</sequence>
<name>A0A1G5DVU3_9BACT</name>
<dbReference type="PROSITE" id="PS51257">
    <property type="entry name" value="PROKAR_LIPOPROTEIN"/>
    <property type="match status" value="1"/>
</dbReference>
<keyword evidence="3" id="KW-1185">Reference proteome</keyword>
<protein>
    <submittedName>
        <fullName evidence="2">Uncharacterized protein</fullName>
    </submittedName>
</protein>
<dbReference type="Proteomes" id="UP000198870">
    <property type="component" value="Unassembled WGS sequence"/>
</dbReference>
<accession>A0A1G5DVU3</accession>
<dbReference type="EMBL" id="FMUX01000005">
    <property type="protein sequence ID" value="SCY18697.1"/>
    <property type="molecule type" value="Genomic_DNA"/>
</dbReference>
<evidence type="ECO:0000256" key="1">
    <source>
        <dbReference type="SAM" id="SignalP"/>
    </source>
</evidence>
<keyword evidence="1" id="KW-0732">Signal</keyword>
<gene>
    <name evidence="2" type="ORF">SAMN05216233_10519</name>
</gene>
<organism evidence="2 3">
    <name type="scientific">Desulfoluna spongiiphila</name>
    <dbReference type="NCBI Taxonomy" id="419481"/>
    <lineage>
        <taxon>Bacteria</taxon>
        <taxon>Pseudomonadati</taxon>
        <taxon>Thermodesulfobacteriota</taxon>
        <taxon>Desulfobacteria</taxon>
        <taxon>Desulfobacterales</taxon>
        <taxon>Desulfolunaceae</taxon>
        <taxon>Desulfoluna</taxon>
    </lineage>
</organism>
<evidence type="ECO:0000313" key="3">
    <source>
        <dbReference type="Proteomes" id="UP000198870"/>
    </source>
</evidence>
<feature type="signal peptide" evidence="1">
    <location>
        <begin position="1"/>
        <end position="16"/>
    </location>
</feature>
<reference evidence="2 3" key="1">
    <citation type="submission" date="2016-10" db="EMBL/GenBank/DDBJ databases">
        <authorList>
            <person name="de Groot N.N."/>
        </authorList>
    </citation>
    <scope>NUCLEOTIDE SEQUENCE [LARGE SCALE GENOMIC DNA]</scope>
    <source>
        <strain evidence="2 3">AA1</strain>
    </source>
</reference>